<dbReference type="AlphaFoldDB" id="A0A1M6NFF1"/>
<evidence type="ECO:0000256" key="3">
    <source>
        <dbReference type="ARBA" id="ARBA00022884"/>
    </source>
</evidence>
<dbReference type="GO" id="GO:0005840">
    <property type="term" value="C:ribosome"/>
    <property type="evidence" value="ECO:0007669"/>
    <property type="project" value="UniProtKB-KW"/>
</dbReference>
<dbReference type="GO" id="GO:1990904">
    <property type="term" value="C:ribonucleoprotein complex"/>
    <property type="evidence" value="ECO:0007669"/>
    <property type="project" value="UniProtKB-KW"/>
</dbReference>
<dbReference type="STRING" id="1121266.SAMN02745883_00863"/>
<dbReference type="Proteomes" id="UP000184082">
    <property type="component" value="Unassembled WGS sequence"/>
</dbReference>
<protein>
    <recommendedName>
        <fullName evidence="7 8">Small ribosomal subunit protein bS6</fullName>
    </recommendedName>
</protein>
<keyword evidence="10" id="KW-1185">Reference proteome</keyword>
<dbReference type="InterPro" id="IPR000529">
    <property type="entry name" value="Ribosomal_bS6"/>
</dbReference>
<evidence type="ECO:0000256" key="7">
    <source>
        <dbReference type="ARBA" id="ARBA00035294"/>
    </source>
</evidence>
<keyword evidence="3 8" id="KW-0694">RNA-binding</keyword>
<dbReference type="PANTHER" id="PTHR21011">
    <property type="entry name" value="MITOCHONDRIAL 28S RIBOSOMAL PROTEIN S6"/>
    <property type="match status" value="1"/>
</dbReference>
<evidence type="ECO:0000313" key="10">
    <source>
        <dbReference type="Proteomes" id="UP000184082"/>
    </source>
</evidence>
<dbReference type="CDD" id="cd00473">
    <property type="entry name" value="bS6"/>
    <property type="match status" value="1"/>
</dbReference>
<evidence type="ECO:0000256" key="5">
    <source>
        <dbReference type="ARBA" id="ARBA00023274"/>
    </source>
</evidence>
<dbReference type="FunFam" id="3.30.70.60:FF:000002">
    <property type="entry name" value="30S ribosomal protein S6"/>
    <property type="match status" value="1"/>
</dbReference>
<name>A0A1M6NFF1_9FIRM</name>
<dbReference type="Pfam" id="PF01250">
    <property type="entry name" value="Ribosomal_S6"/>
    <property type="match status" value="1"/>
</dbReference>
<dbReference type="NCBIfam" id="TIGR00166">
    <property type="entry name" value="S6"/>
    <property type="match status" value="1"/>
</dbReference>
<dbReference type="GO" id="GO:0005737">
    <property type="term" value="C:cytoplasm"/>
    <property type="evidence" value="ECO:0007669"/>
    <property type="project" value="UniProtKB-ARBA"/>
</dbReference>
<keyword evidence="4 8" id="KW-0689">Ribosomal protein</keyword>
<keyword evidence="5 8" id="KW-0687">Ribonucleoprotein</keyword>
<dbReference type="HAMAP" id="MF_00360">
    <property type="entry name" value="Ribosomal_bS6"/>
    <property type="match status" value="1"/>
</dbReference>
<dbReference type="InterPro" id="IPR014717">
    <property type="entry name" value="Transl_elong_EF1B/ribsomal_bS6"/>
</dbReference>
<sequence length="95" mass="11457">MRKYEAMFIVKPDVEEERRNELISKFKSIIETNGEVENIDEWGIRKLAYEINKYKEGYYVLMNFKSGADLPKELERNFRIADEVIRYMVINVEEK</sequence>
<comment type="similarity">
    <text evidence="1 8">Belongs to the bacterial ribosomal protein bS6 family.</text>
</comment>
<dbReference type="RefSeq" id="WP_072966146.1">
    <property type="nucleotide sequence ID" value="NZ_FRAJ01000006.1"/>
</dbReference>
<reference evidence="9 10" key="1">
    <citation type="submission" date="2016-11" db="EMBL/GenBank/DDBJ databases">
        <authorList>
            <person name="Jaros S."/>
            <person name="Januszkiewicz K."/>
            <person name="Wedrychowicz H."/>
        </authorList>
    </citation>
    <scope>NUCLEOTIDE SEQUENCE [LARGE SCALE GENOMIC DNA]</scope>
    <source>
        <strain evidence="9 10">DSM 14501</strain>
    </source>
</reference>
<dbReference type="GO" id="GO:0070181">
    <property type="term" value="F:small ribosomal subunit rRNA binding"/>
    <property type="evidence" value="ECO:0007669"/>
    <property type="project" value="TreeGrafter"/>
</dbReference>
<keyword evidence="2 8" id="KW-0699">rRNA-binding</keyword>
<dbReference type="InterPro" id="IPR035980">
    <property type="entry name" value="Ribosomal_bS6_sf"/>
</dbReference>
<dbReference type="GO" id="GO:0003735">
    <property type="term" value="F:structural constituent of ribosome"/>
    <property type="evidence" value="ECO:0007669"/>
    <property type="project" value="InterPro"/>
</dbReference>
<dbReference type="PANTHER" id="PTHR21011:SF1">
    <property type="entry name" value="SMALL RIBOSOMAL SUBUNIT PROTEIN BS6M"/>
    <property type="match status" value="1"/>
</dbReference>
<evidence type="ECO:0000256" key="4">
    <source>
        <dbReference type="ARBA" id="ARBA00022980"/>
    </source>
</evidence>
<evidence type="ECO:0000256" key="1">
    <source>
        <dbReference type="ARBA" id="ARBA00009512"/>
    </source>
</evidence>
<evidence type="ECO:0000256" key="8">
    <source>
        <dbReference type="HAMAP-Rule" id="MF_00360"/>
    </source>
</evidence>
<evidence type="ECO:0000256" key="6">
    <source>
        <dbReference type="ARBA" id="ARBA00035104"/>
    </source>
</evidence>
<dbReference type="EMBL" id="FRAJ01000006">
    <property type="protein sequence ID" value="SHJ94488.1"/>
    <property type="molecule type" value="Genomic_DNA"/>
</dbReference>
<gene>
    <name evidence="8" type="primary">rpsF</name>
    <name evidence="9" type="ORF">SAMN02745883_00863</name>
</gene>
<evidence type="ECO:0000256" key="2">
    <source>
        <dbReference type="ARBA" id="ARBA00022730"/>
    </source>
</evidence>
<dbReference type="SUPFAM" id="SSF54995">
    <property type="entry name" value="Ribosomal protein S6"/>
    <property type="match status" value="1"/>
</dbReference>
<accession>A0A1M6NFF1</accession>
<proteinExistence type="inferred from homology"/>
<dbReference type="GO" id="GO:0006412">
    <property type="term" value="P:translation"/>
    <property type="evidence" value="ECO:0007669"/>
    <property type="project" value="UniProtKB-UniRule"/>
</dbReference>
<dbReference type="Gene3D" id="3.30.70.60">
    <property type="match status" value="1"/>
</dbReference>
<evidence type="ECO:0000313" key="9">
    <source>
        <dbReference type="EMBL" id="SHJ94488.1"/>
    </source>
</evidence>
<dbReference type="InterPro" id="IPR020814">
    <property type="entry name" value="Ribosomal_S6_plastid/chlpt"/>
</dbReference>
<comment type="function">
    <text evidence="6 8">Binds together with bS18 to 16S ribosomal RNA.</text>
</comment>
<organism evidence="9 10">
    <name type="scientific">Caminicella sporogenes DSM 14501</name>
    <dbReference type="NCBI Taxonomy" id="1121266"/>
    <lineage>
        <taxon>Bacteria</taxon>
        <taxon>Bacillati</taxon>
        <taxon>Bacillota</taxon>
        <taxon>Clostridia</taxon>
        <taxon>Peptostreptococcales</taxon>
        <taxon>Caminicellaceae</taxon>
        <taxon>Caminicella</taxon>
    </lineage>
</organism>